<proteinExistence type="predicted"/>
<dbReference type="PANTHER" id="PTHR34801">
    <property type="entry name" value="EXPRESSED PROTEIN"/>
    <property type="match status" value="1"/>
</dbReference>
<comment type="caution">
    <text evidence="1">The sequence shown here is derived from an EMBL/GenBank/DDBJ whole genome shotgun (WGS) entry which is preliminary data.</text>
</comment>
<sequence length="141" mass="15133">MTSLAAFLLAGCNAAPRGLATPGGPLGPCPDSPNCVSTDAADAVHAMPPLPFRDTPAAALERARAALLREPRTRIVDERADYLHAESRSRLMRFVDDVEILVDSTAGVVRFRSASRVGRGDMGVNRARMERFTARFNGAPE</sequence>
<dbReference type="AlphaFoldDB" id="A0A841H4T8"/>
<dbReference type="Proteomes" id="UP000582837">
    <property type="component" value="Unassembled WGS sequence"/>
</dbReference>
<name>A0A841H4T8_9BACT</name>
<reference evidence="1 2" key="1">
    <citation type="submission" date="2020-08" db="EMBL/GenBank/DDBJ databases">
        <title>Genomic Encyclopedia of Type Strains, Phase IV (KMG-IV): sequencing the most valuable type-strain genomes for metagenomic binning, comparative biology and taxonomic classification.</title>
        <authorList>
            <person name="Goeker M."/>
        </authorList>
    </citation>
    <scope>NUCLEOTIDE SEQUENCE [LARGE SCALE GENOMIC DNA]</scope>
    <source>
        <strain evidence="1 2">DSM 29007</strain>
    </source>
</reference>
<dbReference type="PIRSF" id="PIRSF026426">
    <property type="entry name" value="DUF1499"/>
    <property type="match status" value="1"/>
</dbReference>
<gene>
    <name evidence="1" type="ORF">HNQ61_004912</name>
</gene>
<dbReference type="InterPro" id="IPR010865">
    <property type="entry name" value="DUF1499"/>
</dbReference>
<dbReference type="Pfam" id="PF07386">
    <property type="entry name" value="DUF1499"/>
    <property type="match status" value="1"/>
</dbReference>
<dbReference type="RefSeq" id="WP_170038614.1">
    <property type="nucleotide sequence ID" value="NZ_JABDTL010000002.1"/>
</dbReference>
<dbReference type="EMBL" id="JACHIA010000022">
    <property type="protein sequence ID" value="MBB6073245.1"/>
    <property type="molecule type" value="Genomic_DNA"/>
</dbReference>
<protein>
    <submittedName>
        <fullName evidence="1">Uncharacterized protein (DUF1499 family)</fullName>
    </submittedName>
</protein>
<evidence type="ECO:0000313" key="1">
    <source>
        <dbReference type="EMBL" id="MBB6073245.1"/>
    </source>
</evidence>
<accession>A0A841H4T8</accession>
<keyword evidence="2" id="KW-1185">Reference proteome</keyword>
<organism evidence="1 2">
    <name type="scientific">Longimicrobium terrae</name>
    <dbReference type="NCBI Taxonomy" id="1639882"/>
    <lineage>
        <taxon>Bacteria</taxon>
        <taxon>Pseudomonadati</taxon>
        <taxon>Gemmatimonadota</taxon>
        <taxon>Longimicrobiia</taxon>
        <taxon>Longimicrobiales</taxon>
        <taxon>Longimicrobiaceae</taxon>
        <taxon>Longimicrobium</taxon>
    </lineage>
</organism>
<dbReference type="PANTHER" id="PTHR34801:SF6">
    <property type="entry name" value="SLL1620 PROTEIN"/>
    <property type="match status" value="1"/>
</dbReference>
<evidence type="ECO:0000313" key="2">
    <source>
        <dbReference type="Proteomes" id="UP000582837"/>
    </source>
</evidence>